<gene>
    <name evidence="1" type="ORF">DW888_16010</name>
</gene>
<dbReference type="Gene3D" id="2.60.40.2630">
    <property type="match status" value="1"/>
</dbReference>
<accession>A0A413VIH5</accession>
<sequence>MKCLLYTGIVISLLCSCSEKDILPGDNELARTPLQVVSANLYPDLRILTRDVPESVGLVAGAIGIYLEGAQADEDGNIIARYADIKNRHYAYDSGSAAWKPADSKEMIYLFGTDASVCAYYPYHSDAAYADKKALPLKTQDYTDSNPDSEAADLYYALGGVVNGYNPGISFDLMHAYSMLELRISREDYPQVCAISAITLSNTTLAGTGTLDISTDGSVTITAIGDYSFAGLPHTVGSDDTYIRKALVVPCELADDTADATYGLVISLTVDGQIMLVSLPKSELPAFRQGEKYIVGLKIKGTELKLGAVTVMPWEVSQVGSDKYVPKPVLP</sequence>
<name>A0A413VIH5_9BACE</name>
<dbReference type="PROSITE" id="PS51257">
    <property type="entry name" value="PROKAR_LIPOPROTEIN"/>
    <property type="match status" value="1"/>
</dbReference>
<evidence type="ECO:0000313" key="2">
    <source>
        <dbReference type="Proteomes" id="UP000284379"/>
    </source>
</evidence>
<proteinExistence type="predicted"/>
<dbReference type="Proteomes" id="UP000284379">
    <property type="component" value="Unassembled WGS sequence"/>
</dbReference>
<dbReference type="Gene3D" id="2.60.40.2620">
    <property type="entry name" value="Fimbrillin-like"/>
    <property type="match status" value="1"/>
</dbReference>
<dbReference type="CDD" id="cd13120">
    <property type="entry name" value="BF2867_like_N"/>
    <property type="match status" value="1"/>
</dbReference>
<dbReference type="AlphaFoldDB" id="A0A413VIH5"/>
<dbReference type="Pfam" id="PF13149">
    <property type="entry name" value="Mfa_like_1"/>
    <property type="match status" value="1"/>
</dbReference>
<dbReference type="EMBL" id="QSGO01000016">
    <property type="protein sequence ID" value="RHB33359.1"/>
    <property type="molecule type" value="Genomic_DNA"/>
</dbReference>
<dbReference type="RefSeq" id="WP_122201974.1">
    <property type="nucleotide sequence ID" value="NZ_CABJFV010000016.1"/>
</dbReference>
<organism evidence="1 2">
    <name type="scientific">Bacteroides nordii</name>
    <dbReference type="NCBI Taxonomy" id="291645"/>
    <lineage>
        <taxon>Bacteria</taxon>
        <taxon>Pseudomonadati</taxon>
        <taxon>Bacteroidota</taxon>
        <taxon>Bacteroidia</taxon>
        <taxon>Bacteroidales</taxon>
        <taxon>Bacteroidaceae</taxon>
        <taxon>Bacteroides</taxon>
    </lineage>
</organism>
<comment type="caution">
    <text evidence="1">The sequence shown here is derived from an EMBL/GenBank/DDBJ whole genome shotgun (WGS) entry which is preliminary data.</text>
</comment>
<reference evidence="1 2" key="1">
    <citation type="submission" date="2018-08" db="EMBL/GenBank/DDBJ databases">
        <title>A genome reference for cultivated species of the human gut microbiota.</title>
        <authorList>
            <person name="Zou Y."/>
            <person name="Xue W."/>
            <person name="Luo G."/>
        </authorList>
    </citation>
    <scope>NUCLEOTIDE SEQUENCE [LARGE SCALE GENOMIC DNA]</scope>
    <source>
        <strain evidence="1 2">AM40-30BH</strain>
    </source>
</reference>
<evidence type="ECO:0000313" key="1">
    <source>
        <dbReference type="EMBL" id="RHB33359.1"/>
    </source>
</evidence>
<dbReference type="InterPro" id="IPR042278">
    <property type="entry name" value="Mfa-like_1_N"/>
</dbReference>
<dbReference type="InterPro" id="IPR025049">
    <property type="entry name" value="Mfa-like_1"/>
</dbReference>
<dbReference type="CDD" id="cd13121">
    <property type="entry name" value="BF2867_like_C"/>
    <property type="match status" value="1"/>
</dbReference>
<protein>
    <submittedName>
        <fullName evidence="1">Fimbrillin family protein</fullName>
    </submittedName>
</protein>